<evidence type="ECO:0000313" key="9">
    <source>
        <dbReference type="Proteomes" id="UP001250698"/>
    </source>
</evidence>
<dbReference type="Gene3D" id="6.20.330.10">
    <property type="match status" value="1"/>
</dbReference>
<organism evidence="8 9">
    <name type="scientific">Hymenobacter endophyticus</name>
    <dbReference type="NCBI Taxonomy" id="3076335"/>
    <lineage>
        <taxon>Bacteria</taxon>
        <taxon>Pseudomonadati</taxon>
        <taxon>Bacteroidota</taxon>
        <taxon>Cytophagia</taxon>
        <taxon>Cytophagales</taxon>
        <taxon>Hymenobacteraceae</taxon>
        <taxon>Hymenobacter</taxon>
    </lineage>
</organism>
<gene>
    <name evidence="8" type="primary">sppA</name>
    <name evidence="8" type="ORF">ROI90_12900</name>
</gene>
<dbReference type="Proteomes" id="UP001250698">
    <property type="component" value="Unassembled WGS sequence"/>
</dbReference>
<evidence type="ECO:0000256" key="5">
    <source>
        <dbReference type="ARBA" id="ARBA00022825"/>
    </source>
</evidence>
<dbReference type="InterPro" id="IPR047272">
    <property type="entry name" value="S49_SppA_C"/>
</dbReference>
<keyword evidence="6" id="KW-0472">Membrane</keyword>
<dbReference type="Gene3D" id="3.90.226.10">
    <property type="entry name" value="2-enoyl-CoA Hydratase, Chain A, domain 1"/>
    <property type="match status" value="3"/>
</dbReference>
<protein>
    <submittedName>
        <fullName evidence="8">Signal peptide peptidase SppA</fullName>
    </submittedName>
</protein>
<comment type="similarity">
    <text evidence="2">Belongs to the peptidase S49 family.</text>
</comment>
<dbReference type="PANTHER" id="PTHR33209:SF1">
    <property type="entry name" value="PEPTIDASE S49 DOMAIN-CONTAINING PROTEIN"/>
    <property type="match status" value="1"/>
</dbReference>
<comment type="subcellular location">
    <subcellularLocation>
        <location evidence="1">Membrane</location>
    </subcellularLocation>
</comment>
<keyword evidence="3" id="KW-0645">Protease</keyword>
<evidence type="ECO:0000256" key="6">
    <source>
        <dbReference type="ARBA" id="ARBA00023136"/>
    </source>
</evidence>
<dbReference type="EMBL" id="JAWDJT010000008">
    <property type="protein sequence ID" value="MDU0371299.1"/>
    <property type="molecule type" value="Genomic_DNA"/>
</dbReference>
<accession>A0ABU3TIU3</accession>
<dbReference type="PIRSF" id="PIRSF001217">
    <property type="entry name" value="Protease_4_SppA"/>
    <property type="match status" value="1"/>
</dbReference>
<dbReference type="Pfam" id="PF01343">
    <property type="entry name" value="Peptidase_S49"/>
    <property type="match status" value="2"/>
</dbReference>
<evidence type="ECO:0000256" key="1">
    <source>
        <dbReference type="ARBA" id="ARBA00004370"/>
    </source>
</evidence>
<dbReference type="SUPFAM" id="SSF52096">
    <property type="entry name" value="ClpP/crotonase"/>
    <property type="match status" value="2"/>
</dbReference>
<dbReference type="NCBIfam" id="TIGR00706">
    <property type="entry name" value="SppA_dom"/>
    <property type="match status" value="1"/>
</dbReference>
<dbReference type="InterPro" id="IPR004634">
    <property type="entry name" value="Pept_S49_pIV"/>
</dbReference>
<evidence type="ECO:0000256" key="3">
    <source>
        <dbReference type="ARBA" id="ARBA00022670"/>
    </source>
</evidence>
<name>A0ABU3TIU3_9BACT</name>
<proteinExistence type="inferred from homology"/>
<sequence>MRQFFKYVLATFTGLVLFSLLGVVLLVGFIVAAASSDKEVTVARNSVLELTLDKPIGEREFNNPFSGFTGGQSSSIGLDELKAAIRRAKKDDDIKGIFLNLELVQGGMASLEEVRQELVDFKKGGKFIVSYTDAQSEKSYYLASVADKLYLNPQGTLEFNGLSSETMYYKNLFDKLGVQAQIFRVGSFKSAVEPYFRTSMSDSARLQTASFLNSLNGSMLSEVAAARKITPARLKVISDSMLVHNADDAKRLGLVTDLGYYDQATDYMKGKLGVEKDDKLSLIDLSDYKKSADEDEGSTSGSRIAVVYAEGDIVTGKGGNESIGSTRFAEAIRKARLDKNVKAVVLRINSPGGSSLASDIIYREVMLTKKVKPVIASMSDVAASGGYFIAMGCDTIVAHPTTITGSIGVFGVLPNIEPFLRDKIGVTTDRVTTGKFSDFPTITRALTPFEQQQFQEEINRIYADFTTKAAQGRKMPVERLRRLASGRVWSGTEAKARGLVDVLGSMDDALRIAARRANLKEGDYRIQKLPRQKSFAENLFSSFSEEAKLRMVKEEMGPMYPMYQQYKKLSEMKGAQMRMPFEVQVQ</sequence>
<evidence type="ECO:0000256" key="2">
    <source>
        <dbReference type="ARBA" id="ARBA00008683"/>
    </source>
</evidence>
<dbReference type="PANTHER" id="PTHR33209">
    <property type="entry name" value="PROTEASE 4"/>
    <property type="match status" value="1"/>
</dbReference>
<dbReference type="InterPro" id="IPR029045">
    <property type="entry name" value="ClpP/crotonase-like_dom_sf"/>
</dbReference>
<keyword evidence="5" id="KW-0720">Serine protease</keyword>
<dbReference type="NCBIfam" id="TIGR00705">
    <property type="entry name" value="SppA_67K"/>
    <property type="match status" value="1"/>
</dbReference>
<dbReference type="CDD" id="cd07018">
    <property type="entry name" value="S49_SppA_67K_type"/>
    <property type="match status" value="1"/>
</dbReference>
<dbReference type="InterPro" id="IPR004635">
    <property type="entry name" value="Pept_S49_SppA"/>
</dbReference>
<dbReference type="InterPro" id="IPR002142">
    <property type="entry name" value="Peptidase_S49"/>
</dbReference>
<keyword evidence="9" id="KW-1185">Reference proteome</keyword>
<dbReference type="CDD" id="cd07023">
    <property type="entry name" value="S49_Sppa_N_C"/>
    <property type="match status" value="1"/>
</dbReference>
<dbReference type="RefSeq" id="WP_315998764.1">
    <property type="nucleotide sequence ID" value="NZ_JAWDJT010000008.1"/>
</dbReference>
<evidence type="ECO:0000313" key="8">
    <source>
        <dbReference type="EMBL" id="MDU0371299.1"/>
    </source>
</evidence>
<feature type="domain" description="Peptidase S49" evidence="7">
    <location>
        <begin position="368"/>
        <end position="519"/>
    </location>
</feature>
<keyword evidence="4" id="KW-0378">Hydrolase</keyword>
<dbReference type="InterPro" id="IPR047217">
    <property type="entry name" value="S49_SppA_67K_type_N"/>
</dbReference>
<reference evidence="8 9" key="1">
    <citation type="submission" date="2023-10" db="EMBL/GenBank/DDBJ databases">
        <title>Hymenobacter endophyticus sp. nov., an isolate from the leaf tissues of wheat.</title>
        <authorList>
            <person name="Dai Y."/>
        </authorList>
    </citation>
    <scope>NUCLEOTIDE SEQUENCE [LARGE SCALE GENOMIC DNA]</scope>
    <source>
        <strain evidence="8 9">ZK17L-C2</strain>
    </source>
</reference>
<evidence type="ECO:0000259" key="7">
    <source>
        <dbReference type="Pfam" id="PF01343"/>
    </source>
</evidence>
<feature type="domain" description="Peptidase S49" evidence="7">
    <location>
        <begin position="122"/>
        <end position="274"/>
    </location>
</feature>
<comment type="caution">
    <text evidence="8">The sequence shown here is derived from an EMBL/GenBank/DDBJ whole genome shotgun (WGS) entry which is preliminary data.</text>
</comment>
<evidence type="ECO:0000256" key="4">
    <source>
        <dbReference type="ARBA" id="ARBA00022801"/>
    </source>
</evidence>